<dbReference type="InterPro" id="IPR014710">
    <property type="entry name" value="RmlC-like_jellyroll"/>
</dbReference>
<dbReference type="PANTHER" id="PTHR36440">
    <property type="entry name" value="PUTATIVE (AFU_ORTHOLOGUE AFUA_8G07350)-RELATED"/>
    <property type="match status" value="1"/>
</dbReference>
<dbReference type="InterPro" id="IPR053146">
    <property type="entry name" value="QDO-like"/>
</dbReference>
<dbReference type="SUPFAM" id="SSF51182">
    <property type="entry name" value="RmlC-like cupins"/>
    <property type="match status" value="1"/>
</dbReference>
<dbReference type="RefSeq" id="WP_159542506.1">
    <property type="nucleotide sequence ID" value="NZ_CP047156.1"/>
</dbReference>
<dbReference type="InParanoid" id="A0A7L4YJF3"/>
<reference evidence="3 4" key="1">
    <citation type="journal article" date="2018" name="Int. J. Syst. Evol. Microbiol.">
        <title>Epidermidibacterium keratini gen. nov., sp. nov., a member of the family Sporichthyaceae, isolated from keratin epidermis.</title>
        <authorList>
            <person name="Lee D.G."/>
            <person name="Trujillo M.E."/>
            <person name="Kang S."/>
            <person name="Nam J.J."/>
            <person name="Kim Y.J."/>
        </authorList>
    </citation>
    <scope>NUCLEOTIDE SEQUENCE [LARGE SCALE GENOMIC DNA]</scope>
    <source>
        <strain evidence="3 4">EPI-7</strain>
    </source>
</reference>
<dbReference type="Gene3D" id="2.60.120.10">
    <property type="entry name" value="Jelly Rolls"/>
    <property type="match status" value="1"/>
</dbReference>
<evidence type="ECO:0000313" key="4">
    <source>
        <dbReference type="Proteomes" id="UP000463857"/>
    </source>
</evidence>
<dbReference type="OrthoDB" id="9090296at2"/>
<dbReference type="InterPro" id="IPR011051">
    <property type="entry name" value="RmlC_Cupin_sf"/>
</dbReference>
<evidence type="ECO:0000256" key="1">
    <source>
        <dbReference type="SAM" id="MobiDB-lite"/>
    </source>
</evidence>
<evidence type="ECO:0000313" key="3">
    <source>
        <dbReference type="EMBL" id="QHB99231.1"/>
    </source>
</evidence>
<gene>
    <name evidence="3" type="ORF">EK0264_02290</name>
</gene>
<evidence type="ECO:0000259" key="2">
    <source>
        <dbReference type="Pfam" id="PF07883"/>
    </source>
</evidence>
<dbReference type="KEGG" id="eke:EK0264_02290"/>
<dbReference type="PANTHER" id="PTHR36440:SF1">
    <property type="entry name" value="PUTATIVE (AFU_ORTHOLOGUE AFUA_8G07350)-RELATED"/>
    <property type="match status" value="1"/>
</dbReference>
<sequence length="143" mass="15207">MTDSTQTSRRRGFIVGPGEGESLPGAGGRLLADTVRTDGRLSVIESVMPPGDRTPLHVHAEMDEAFYVLEGEYTITCGPDTFTATPGCFVYLPSGIPHALRAGRQGGRKLIFGQPAGLEDFFGELATAEDLVALGSRHGITFL</sequence>
<dbReference type="InterPro" id="IPR013096">
    <property type="entry name" value="Cupin_2"/>
</dbReference>
<proteinExistence type="predicted"/>
<dbReference type="Proteomes" id="UP000463857">
    <property type="component" value="Chromosome"/>
</dbReference>
<dbReference type="EMBL" id="CP047156">
    <property type="protein sequence ID" value="QHB99231.1"/>
    <property type="molecule type" value="Genomic_DNA"/>
</dbReference>
<organism evidence="3 4">
    <name type="scientific">Epidermidibacterium keratini</name>
    <dbReference type="NCBI Taxonomy" id="1891644"/>
    <lineage>
        <taxon>Bacteria</taxon>
        <taxon>Bacillati</taxon>
        <taxon>Actinomycetota</taxon>
        <taxon>Actinomycetes</taxon>
        <taxon>Sporichthyales</taxon>
        <taxon>Sporichthyaceae</taxon>
        <taxon>Epidermidibacterium</taxon>
    </lineage>
</organism>
<feature type="region of interest" description="Disordered" evidence="1">
    <location>
        <begin position="1"/>
        <end position="20"/>
    </location>
</feature>
<name>A0A7L4YJF3_9ACTN</name>
<dbReference type="Pfam" id="PF07883">
    <property type="entry name" value="Cupin_2"/>
    <property type="match status" value="1"/>
</dbReference>
<dbReference type="AlphaFoldDB" id="A0A7L4YJF3"/>
<accession>A0A7L4YJF3</accession>
<protein>
    <submittedName>
        <fullName evidence="3">Cupin domain-containing protein</fullName>
    </submittedName>
</protein>
<feature type="domain" description="Cupin type-2" evidence="2">
    <location>
        <begin position="47"/>
        <end position="102"/>
    </location>
</feature>
<keyword evidence="4" id="KW-1185">Reference proteome</keyword>